<dbReference type="Proteomes" id="UP001515500">
    <property type="component" value="Chromosome 15"/>
</dbReference>
<keyword evidence="2" id="KW-1185">Reference proteome</keyword>
<keyword evidence="1" id="KW-0472">Membrane</keyword>
<feature type="transmembrane region" description="Helical" evidence="1">
    <location>
        <begin position="174"/>
        <end position="195"/>
    </location>
</feature>
<dbReference type="GeneID" id="120277827"/>
<gene>
    <name evidence="3" type="primary">LOC120277827</name>
</gene>
<name>A0AB40CP78_DIOCR</name>
<feature type="transmembrane region" description="Helical" evidence="1">
    <location>
        <begin position="58"/>
        <end position="82"/>
    </location>
</feature>
<dbReference type="PANTHER" id="PTHR33133:SF7">
    <property type="entry name" value="F26K24.10 PROTEIN-RELATED"/>
    <property type="match status" value="1"/>
</dbReference>
<dbReference type="RefSeq" id="XP_039140596.1">
    <property type="nucleotide sequence ID" value="XM_039284662.1"/>
</dbReference>
<feature type="transmembrane region" description="Helical" evidence="1">
    <location>
        <begin position="215"/>
        <end position="239"/>
    </location>
</feature>
<protein>
    <submittedName>
        <fullName evidence="3">Uncharacterized protein LOC120277827</fullName>
    </submittedName>
</protein>
<keyword evidence="1" id="KW-1133">Transmembrane helix</keyword>
<feature type="transmembrane region" description="Helical" evidence="1">
    <location>
        <begin position="103"/>
        <end position="123"/>
    </location>
</feature>
<feature type="transmembrane region" description="Helical" evidence="1">
    <location>
        <begin position="129"/>
        <end position="153"/>
    </location>
</feature>
<accession>A0AB40CP78</accession>
<reference evidence="3" key="1">
    <citation type="submission" date="2025-08" db="UniProtKB">
        <authorList>
            <consortium name="RefSeq"/>
        </authorList>
    </citation>
    <scope>IDENTIFICATION</scope>
</reference>
<dbReference type="PANTHER" id="PTHR33133">
    <property type="entry name" value="OS08G0107100 PROTEIN-RELATED"/>
    <property type="match status" value="1"/>
</dbReference>
<keyword evidence="1" id="KW-0812">Transmembrane</keyword>
<organism evidence="2 3">
    <name type="scientific">Dioscorea cayennensis subsp. rotundata</name>
    <name type="common">White Guinea yam</name>
    <name type="synonym">Dioscorea rotundata</name>
    <dbReference type="NCBI Taxonomy" id="55577"/>
    <lineage>
        <taxon>Eukaryota</taxon>
        <taxon>Viridiplantae</taxon>
        <taxon>Streptophyta</taxon>
        <taxon>Embryophyta</taxon>
        <taxon>Tracheophyta</taxon>
        <taxon>Spermatophyta</taxon>
        <taxon>Magnoliopsida</taxon>
        <taxon>Liliopsida</taxon>
        <taxon>Dioscoreales</taxon>
        <taxon>Dioscoreaceae</taxon>
        <taxon>Dioscorea</taxon>
    </lineage>
</organism>
<proteinExistence type="predicted"/>
<dbReference type="AlphaFoldDB" id="A0AB40CP78"/>
<sequence>MLSGVLSDSKRVVAAHSRHFLALTVLFILPLSLLLLFTPSFFSPPRSLLRSSYHSDPLPYLLAGVLCLFLLAAVSSISASTHHGFFGRPVHLLPTLISIPSPILRLILTLFLPTLLLIALLFLAPSPLIYAPILLLSTLYFIVCSLIPIIVVLESTWGFPPFHRSFHLLTGMRCAALILNLSFSFLLGIILWVFNSSVGFNYEIRSQGVRDIVRTVLGSAVSTVMLLYLIVTNTVLYMYCKALHGELEAEIVREFAWDYVSLPFDDHKVPHIVSVSHP</sequence>
<evidence type="ECO:0000256" key="1">
    <source>
        <dbReference type="SAM" id="Phobius"/>
    </source>
</evidence>
<evidence type="ECO:0000313" key="3">
    <source>
        <dbReference type="RefSeq" id="XP_039140596.1"/>
    </source>
</evidence>
<feature type="transmembrane region" description="Helical" evidence="1">
    <location>
        <begin position="20"/>
        <end position="38"/>
    </location>
</feature>
<evidence type="ECO:0000313" key="2">
    <source>
        <dbReference type="Proteomes" id="UP001515500"/>
    </source>
</evidence>